<dbReference type="InterPro" id="IPR050965">
    <property type="entry name" value="UPF0336/Enoyl-CoA_hydratase"/>
</dbReference>
<evidence type="ECO:0000259" key="2">
    <source>
        <dbReference type="Pfam" id="PF01575"/>
    </source>
</evidence>
<accession>A0A0F9XME7</accession>
<feature type="domain" description="MaoC-like" evidence="2">
    <location>
        <begin position="20"/>
        <end position="113"/>
    </location>
</feature>
<dbReference type="GO" id="GO:0005835">
    <property type="term" value="C:fatty acid synthase complex"/>
    <property type="evidence" value="ECO:0007669"/>
    <property type="project" value="InterPro"/>
</dbReference>
<dbReference type="CDD" id="cd03449">
    <property type="entry name" value="R_hydratase"/>
    <property type="match status" value="1"/>
</dbReference>
<protein>
    <recommendedName>
        <fullName evidence="2">MaoC-like domain-containing protein</fullName>
    </recommendedName>
</protein>
<gene>
    <name evidence="3" type="ORF">LCGC14_0126630</name>
</gene>
<dbReference type="GO" id="GO:0019171">
    <property type="term" value="F:(3R)-hydroxyacyl-[acyl-carrier-protein] dehydratase activity"/>
    <property type="evidence" value="ECO:0007669"/>
    <property type="project" value="TreeGrafter"/>
</dbReference>
<dbReference type="PRINTS" id="PR01483">
    <property type="entry name" value="FASYNTHASE"/>
</dbReference>
<sequence>MKQTLENRTYDELTQGDKATVSHVVTERDLILFAEVSGDVNPVHLDEAFAAATAFKGRIAHGMFSGALISAAIACELPGPGTIYIGQEMSFMRPVRLDDEIRIELEVLEKLPRNRVRIATRVFNQDGKQVVDGTATVMAPTEKVSVPRPQLPSITLG</sequence>
<proteinExistence type="predicted"/>
<dbReference type="Pfam" id="PF01575">
    <property type="entry name" value="MaoC_dehydratas"/>
    <property type="match status" value="1"/>
</dbReference>
<dbReference type="GO" id="GO:0006633">
    <property type="term" value="P:fatty acid biosynthetic process"/>
    <property type="evidence" value="ECO:0007669"/>
    <property type="project" value="InterPro"/>
</dbReference>
<dbReference type="FunFam" id="3.10.129.10:FF:000042">
    <property type="entry name" value="MaoC domain protein dehydratase"/>
    <property type="match status" value="1"/>
</dbReference>
<dbReference type="SUPFAM" id="SSF54637">
    <property type="entry name" value="Thioesterase/thiol ester dehydrase-isomerase"/>
    <property type="match status" value="1"/>
</dbReference>
<dbReference type="PANTHER" id="PTHR43437:SF3">
    <property type="entry name" value="HYDROXYACYL-THIOESTER DEHYDRATASE TYPE 2, MITOCHONDRIAL"/>
    <property type="match status" value="1"/>
</dbReference>
<name>A0A0F9XME7_9ZZZZ</name>
<dbReference type="PANTHER" id="PTHR43437">
    <property type="entry name" value="HYDROXYACYL-THIOESTER DEHYDRATASE TYPE 2, MITOCHONDRIAL-RELATED"/>
    <property type="match status" value="1"/>
</dbReference>
<dbReference type="InterPro" id="IPR002539">
    <property type="entry name" value="MaoC-like_dom"/>
</dbReference>
<dbReference type="GO" id="GO:0004312">
    <property type="term" value="F:fatty acid synthase activity"/>
    <property type="evidence" value="ECO:0007669"/>
    <property type="project" value="InterPro"/>
</dbReference>
<keyword evidence="1" id="KW-0456">Lyase</keyword>
<organism evidence="3">
    <name type="scientific">marine sediment metagenome</name>
    <dbReference type="NCBI Taxonomy" id="412755"/>
    <lineage>
        <taxon>unclassified sequences</taxon>
        <taxon>metagenomes</taxon>
        <taxon>ecological metagenomes</taxon>
    </lineage>
</organism>
<dbReference type="InterPro" id="IPR029069">
    <property type="entry name" value="HotDog_dom_sf"/>
</dbReference>
<reference evidence="3" key="1">
    <citation type="journal article" date="2015" name="Nature">
        <title>Complex archaea that bridge the gap between prokaryotes and eukaryotes.</title>
        <authorList>
            <person name="Spang A."/>
            <person name="Saw J.H."/>
            <person name="Jorgensen S.L."/>
            <person name="Zaremba-Niedzwiedzka K."/>
            <person name="Martijn J."/>
            <person name="Lind A.E."/>
            <person name="van Eijk R."/>
            <person name="Schleper C."/>
            <person name="Guy L."/>
            <person name="Ettema T.J."/>
        </authorList>
    </citation>
    <scope>NUCLEOTIDE SEQUENCE</scope>
</reference>
<comment type="caution">
    <text evidence="3">The sequence shown here is derived from an EMBL/GenBank/DDBJ whole genome shotgun (WGS) entry which is preliminary data.</text>
</comment>
<dbReference type="EMBL" id="LAZR01000040">
    <property type="protein sequence ID" value="KKO00572.1"/>
    <property type="molecule type" value="Genomic_DNA"/>
</dbReference>
<evidence type="ECO:0000256" key="1">
    <source>
        <dbReference type="ARBA" id="ARBA00023239"/>
    </source>
</evidence>
<evidence type="ECO:0000313" key="3">
    <source>
        <dbReference type="EMBL" id="KKO00572.1"/>
    </source>
</evidence>
<dbReference type="InterPro" id="IPR003965">
    <property type="entry name" value="Fatty_acid_synthase"/>
</dbReference>
<dbReference type="AlphaFoldDB" id="A0A0F9XME7"/>
<dbReference type="Gene3D" id="3.10.129.10">
    <property type="entry name" value="Hotdog Thioesterase"/>
    <property type="match status" value="1"/>
</dbReference>